<protein>
    <submittedName>
        <fullName evidence="1">Uncharacterized protein</fullName>
    </submittedName>
</protein>
<proteinExistence type="predicted"/>
<dbReference type="Proteomes" id="UP001322481">
    <property type="component" value="Chromosome"/>
</dbReference>
<accession>A0ABZ0VS79</accession>
<sequence>MLTRHVALVSDESSIKSSELAAVAGALQKQVTRDFGPIWGIQADVSAFEKLEDMPLDYWPIIIKDDIGNPNAAGYHEDKHGQPFSLVQFSEGWQLTTSHELLEMLGDPFGRRMVAGQSPVASQGRVKFLVEVCDPCEADQFAYTVNGITVSDFYTPHYLDPLASAGVRYSYTGAITEPRQVLKGGYLSWYDPSSRQWWQRTWFGGTKPADGALQNFSVGNGNLRQAIDRLTQTKQAKAQHRGAKPSPMAAMAARRSDATFANHAEDLRATIASVTK</sequence>
<organism evidence="1 2">
    <name type="scientific">Mesorhizobium huakuii</name>
    <dbReference type="NCBI Taxonomy" id="28104"/>
    <lineage>
        <taxon>Bacteria</taxon>
        <taxon>Pseudomonadati</taxon>
        <taxon>Pseudomonadota</taxon>
        <taxon>Alphaproteobacteria</taxon>
        <taxon>Hyphomicrobiales</taxon>
        <taxon>Phyllobacteriaceae</taxon>
        <taxon>Mesorhizobium</taxon>
    </lineage>
</organism>
<dbReference type="EMBL" id="CP139858">
    <property type="protein sequence ID" value="WQC00343.1"/>
    <property type="molecule type" value="Genomic_DNA"/>
</dbReference>
<keyword evidence="2" id="KW-1185">Reference proteome</keyword>
<evidence type="ECO:0000313" key="1">
    <source>
        <dbReference type="EMBL" id="WQC00343.1"/>
    </source>
</evidence>
<dbReference type="RefSeq" id="WP_322415141.1">
    <property type="nucleotide sequence ID" value="NZ_CP139858.1"/>
</dbReference>
<reference evidence="1 2" key="1">
    <citation type="submission" date="2023-11" db="EMBL/GenBank/DDBJ databases">
        <authorList>
            <person name="Panchal A.K."/>
            <person name="Meaney J.S."/>
            <person name="Karas B.J."/>
            <person name="diCenzo G.C."/>
        </authorList>
    </citation>
    <scope>NUCLEOTIDE SEQUENCE [LARGE SCALE GENOMIC DNA]</scope>
    <source>
        <strain evidence="1 2">NZP2235</strain>
    </source>
</reference>
<name>A0ABZ0VS79_9HYPH</name>
<evidence type="ECO:0000313" key="2">
    <source>
        <dbReference type="Proteomes" id="UP001322481"/>
    </source>
</evidence>
<gene>
    <name evidence="1" type="ORF">U0R22_004545</name>
</gene>